<evidence type="ECO:0000256" key="4">
    <source>
        <dbReference type="ARBA" id="ARBA00022618"/>
    </source>
</evidence>
<evidence type="ECO:0000256" key="6">
    <source>
        <dbReference type="ARBA" id="ARBA00023242"/>
    </source>
</evidence>
<feature type="compositionally biased region" description="Basic residues" evidence="8">
    <location>
        <begin position="639"/>
        <end position="648"/>
    </location>
</feature>
<evidence type="ECO:0000256" key="1">
    <source>
        <dbReference type="ARBA" id="ARBA00004123"/>
    </source>
</evidence>
<gene>
    <name evidence="10" type="ORF">KR093_001256</name>
</gene>
<dbReference type="InterPro" id="IPR057261">
    <property type="entry name" value="Sororin-like_M"/>
</dbReference>
<keyword evidence="11" id="KW-1185">Reference proteome</keyword>
<dbReference type="AlphaFoldDB" id="A0AAD4PFZ4"/>
<evidence type="ECO:0000256" key="3">
    <source>
        <dbReference type="ARBA" id="ARBA00022454"/>
    </source>
</evidence>
<feature type="region of interest" description="Disordered" evidence="8">
    <location>
        <begin position="463"/>
        <end position="483"/>
    </location>
</feature>
<feature type="non-terminal residue" evidence="10">
    <location>
        <position position="717"/>
    </location>
</feature>
<evidence type="ECO:0000256" key="8">
    <source>
        <dbReference type="SAM" id="MobiDB-lite"/>
    </source>
</evidence>
<feature type="domain" description="Sororin-like middle region" evidence="9">
    <location>
        <begin position="363"/>
        <end position="577"/>
    </location>
</feature>
<evidence type="ECO:0000256" key="5">
    <source>
        <dbReference type="ARBA" id="ARBA00022776"/>
    </source>
</evidence>
<dbReference type="Proteomes" id="UP001200034">
    <property type="component" value="Unassembled WGS sequence"/>
</dbReference>
<keyword evidence="6" id="KW-0539">Nucleus</keyword>
<comment type="subcellular location">
    <subcellularLocation>
        <location evidence="2">Chromosome</location>
    </subcellularLocation>
    <subcellularLocation>
        <location evidence="1">Nucleus</location>
    </subcellularLocation>
</comment>
<dbReference type="GO" id="GO:0005634">
    <property type="term" value="C:nucleus"/>
    <property type="evidence" value="ECO:0007669"/>
    <property type="project" value="UniProtKB-SubCell"/>
</dbReference>
<evidence type="ECO:0000256" key="2">
    <source>
        <dbReference type="ARBA" id="ARBA00004286"/>
    </source>
</evidence>
<feature type="region of interest" description="Disordered" evidence="8">
    <location>
        <begin position="612"/>
        <end position="631"/>
    </location>
</feature>
<keyword evidence="7" id="KW-0131">Cell cycle</keyword>
<keyword evidence="5" id="KW-0498">Mitosis</keyword>
<organism evidence="10 11">
    <name type="scientific">Drosophila rubida</name>
    <dbReference type="NCBI Taxonomy" id="30044"/>
    <lineage>
        <taxon>Eukaryota</taxon>
        <taxon>Metazoa</taxon>
        <taxon>Ecdysozoa</taxon>
        <taxon>Arthropoda</taxon>
        <taxon>Hexapoda</taxon>
        <taxon>Insecta</taxon>
        <taxon>Pterygota</taxon>
        <taxon>Neoptera</taxon>
        <taxon>Endopterygota</taxon>
        <taxon>Diptera</taxon>
        <taxon>Brachycera</taxon>
        <taxon>Muscomorpha</taxon>
        <taxon>Ephydroidea</taxon>
        <taxon>Drosophilidae</taxon>
        <taxon>Drosophila</taxon>
    </lineage>
</organism>
<keyword evidence="3" id="KW-0158">Chromosome</keyword>
<evidence type="ECO:0000259" key="9">
    <source>
        <dbReference type="Pfam" id="PF09666"/>
    </source>
</evidence>
<name>A0AAD4PFZ4_9MUSC</name>
<reference evidence="10" key="1">
    <citation type="journal article" date="2021" name="Mol. Ecol. Resour.">
        <title>Phylogenomic analyses of the genus Drosophila reveals genomic signals of climate adaptation.</title>
        <authorList>
            <person name="Li F."/>
            <person name="Rane R.V."/>
            <person name="Luria V."/>
            <person name="Xiong Z."/>
            <person name="Chen J."/>
            <person name="Li Z."/>
            <person name="Catullo R.A."/>
            <person name="Griffin P.C."/>
            <person name="Schiffer M."/>
            <person name="Pearce S."/>
            <person name="Lee S.F."/>
            <person name="McElroy K."/>
            <person name="Stocker A."/>
            <person name="Shirriffs J."/>
            <person name="Cockerell F."/>
            <person name="Coppin C."/>
            <person name="Sgro C.M."/>
            <person name="Karger A."/>
            <person name="Cain J.W."/>
            <person name="Weber J.A."/>
            <person name="Santpere G."/>
            <person name="Kirschner M.W."/>
            <person name="Hoffmann A.A."/>
            <person name="Oakeshott J.G."/>
            <person name="Zhang G."/>
        </authorList>
    </citation>
    <scope>NUCLEOTIDE SEQUENCE</scope>
    <source>
        <strain evidence="10">BGI-SZ-2011g</strain>
    </source>
</reference>
<evidence type="ECO:0000313" key="10">
    <source>
        <dbReference type="EMBL" id="KAH8358615.1"/>
    </source>
</evidence>
<feature type="compositionally biased region" description="Basic and acidic residues" evidence="8">
    <location>
        <begin position="667"/>
        <end position="676"/>
    </location>
</feature>
<dbReference type="Pfam" id="PF09666">
    <property type="entry name" value="Sororin_middle"/>
    <property type="match status" value="1"/>
</dbReference>
<dbReference type="GO" id="GO:0005694">
    <property type="term" value="C:chromosome"/>
    <property type="evidence" value="ECO:0007669"/>
    <property type="project" value="UniProtKB-SubCell"/>
</dbReference>
<accession>A0AAD4PFZ4</accession>
<comment type="caution">
    <text evidence="10">The sequence shown here is derived from an EMBL/GenBank/DDBJ whole genome shotgun (WGS) entry which is preliminary data.</text>
</comment>
<feature type="compositionally biased region" description="Acidic residues" evidence="8">
    <location>
        <begin position="656"/>
        <end position="666"/>
    </location>
</feature>
<keyword evidence="4" id="KW-0132">Cell division</keyword>
<protein>
    <recommendedName>
        <fullName evidence="9">Sororin-like middle region domain-containing protein</fullName>
    </recommendedName>
</protein>
<dbReference type="EMBL" id="JAJJHW010003409">
    <property type="protein sequence ID" value="KAH8358615.1"/>
    <property type="molecule type" value="Genomic_DNA"/>
</dbReference>
<evidence type="ECO:0000256" key="7">
    <source>
        <dbReference type="ARBA" id="ARBA00023306"/>
    </source>
</evidence>
<feature type="compositionally biased region" description="Basic and acidic residues" evidence="8">
    <location>
        <begin position="471"/>
        <end position="483"/>
    </location>
</feature>
<sequence length="717" mass="82033">CVRRLKTVQSNEAAAETTNEKPKRTHRFFHRDQPPTRTRSSVTRNVYEFLSESQIDDNATNQRKDAAADIIKKMVEEGRACAVMRSKTGKSRARCVRKRVRPVGKRKQCSLKSTPAKDKVEQSHQFQMEVRPLSPIYEPEQDEENNQSGNAPVIIEDRPLSPIYGLEQDEKNNQSDDAHVIIDAVAQVHTTQQQEPRKSISTHKGKTMMEGAYSPLARSLLLNQTNNQNALSSLERRRQLLQVARKFYSTPMNRKNVTAEKNSTLSPILFQTKQNQRPPATVVSSPNGGCSPWRVPEEALLPNTFTFGFNTSQLPSYSSDYIKRRHVYVPDEPKERMGNEYDSKYPVLNEQSVDSAANDSNGENVPPIIQSVASAVDNCIEKTVPPIELSAQKNENDENFVQLPNPRRTLQQRTPLKDINILDVVVLPSWKNKMQLPKTPNRENVSKNQICSADSIRNTIGKSPRQQLGVHPERTKSPHKTPVRENISKNHVHFADFIENSISKSPRQQLDVQAERQTQSSRNLFGFEEFLSEDEVQCNTVQQNNANSTLIDKMQRLKSLRPTDKELPQLSKAPLRYDYDDLTTRTPKQRNIKEMLCSTMVATPPCGLAADESRGLFKDMDPDVTFDEKKPRRTYVRERPKRKRKQRVHVLFIETDSSESENDEQDSNDKSADSPRKAVPQKKRVRRDVEHDAKLRQFITSFNQECEEVENFPLIIE</sequence>
<dbReference type="GO" id="GO:0051301">
    <property type="term" value="P:cell division"/>
    <property type="evidence" value="ECO:0007669"/>
    <property type="project" value="UniProtKB-KW"/>
</dbReference>
<feature type="region of interest" description="Disordered" evidence="8">
    <location>
        <begin position="636"/>
        <end position="690"/>
    </location>
</feature>
<feature type="region of interest" description="Disordered" evidence="8">
    <location>
        <begin position="6"/>
        <end position="40"/>
    </location>
</feature>
<evidence type="ECO:0000313" key="11">
    <source>
        <dbReference type="Proteomes" id="UP001200034"/>
    </source>
</evidence>
<proteinExistence type="predicted"/>